<dbReference type="GO" id="GO:0003677">
    <property type="term" value="F:DNA binding"/>
    <property type="evidence" value="ECO:0007669"/>
    <property type="project" value="InterPro"/>
</dbReference>
<keyword evidence="2" id="KW-0479">Metal-binding</keyword>
<dbReference type="PANTHER" id="PTHR47338">
    <property type="entry name" value="ZN(II)2CYS6 TRANSCRIPTION FACTOR (EUROFUNG)-RELATED"/>
    <property type="match status" value="1"/>
</dbReference>
<dbReference type="Proteomes" id="UP000092666">
    <property type="component" value="Unassembled WGS sequence"/>
</dbReference>
<evidence type="ECO:0000256" key="6">
    <source>
        <dbReference type="SAM" id="MobiDB-lite"/>
    </source>
</evidence>
<feature type="region of interest" description="Disordered" evidence="6">
    <location>
        <begin position="143"/>
        <end position="178"/>
    </location>
</feature>
<dbReference type="Gene3D" id="4.10.240.10">
    <property type="entry name" value="Zn(2)-C6 fungal-type DNA-binding domain"/>
    <property type="match status" value="1"/>
</dbReference>
<organism evidence="8 9">
    <name type="scientific">Kwoniella heveanensis BCC8398</name>
    <dbReference type="NCBI Taxonomy" id="1296120"/>
    <lineage>
        <taxon>Eukaryota</taxon>
        <taxon>Fungi</taxon>
        <taxon>Dikarya</taxon>
        <taxon>Basidiomycota</taxon>
        <taxon>Agaricomycotina</taxon>
        <taxon>Tremellomycetes</taxon>
        <taxon>Tremellales</taxon>
        <taxon>Cryptococcaceae</taxon>
        <taxon>Kwoniella</taxon>
    </lineage>
</organism>
<keyword evidence="9" id="KW-1185">Reference proteome</keyword>
<evidence type="ECO:0000256" key="3">
    <source>
        <dbReference type="ARBA" id="ARBA00023015"/>
    </source>
</evidence>
<feature type="domain" description="Zn(2)-C6 fungal-type" evidence="7">
    <location>
        <begin position="24"/>
        <end position="70"/>
    </location>
</feature>
<name>A0A1B9H309_9TREE</name>
<protein>
    <recommendedName>
        <fullName evidence="7">Zn(2)-C6 fungal-type domain-containing protein</fullName>
    </recommendedName>
</protein>
<dbReference type="SUPFAM" id="SSF57701">
    <property type="entry name" value="Zn2/Cys6 DNA-binding domain"/>
    <property type="match status" value="1"/>
</dbReference>
<keyword evidence="4" id="KW-0804">Transcription</keyword>
<evidence type="ECO:0000256" key="2">
    <source>
        <dbReference type="ARBA" id="ARBA00022723"/>
    </source>
</evidence>
<dbReference type="OrthoDB" id="39175at2759"/>
<dbReference type="EMBL" id="KV700122">
    <property type="protein sequence ID" value="OCF37649.1"/>
    <property type="molecule type" value="Genomic_DNA"/>
</dbReference>
<dbReference type="GO" id="GO:0006351">
    <property type="term" value="P:DNA-templated transcription"/>
    <property type="evidence" value="ECO:0007669"/>
    <property type="project" value="InterPro"/>
</dbReference>
<dbReference type="PROSITE" id="PS50048">
    <property type="entry name" value="ZN2_CY6_FUNGAL_2"/>
    <property type="match status" value="1"/>
</dbReference>
<keyword evidence="3" id="KW-0805">Transcription regulation</keyword>
<evidence type="ECO:0000256" key="1">
    <source>
        <dbReference type="ARBA" id="ARBA00004123"/>
    </source>
</evidence>
<reference evidence="8 9" key="1">
    <citation type="submission" date="2013-07" db="EMBL/GenBank/DDBJ databases">
        <title>The Genome Sequence of Cryptococcus heveanensis BCC8398.</title>
        <authorList>
            <consortium name="The Broad Institute Genome Sequencing Platform"/>
            <person name="Cuomo C."/>
            <person name="Litvintseva A."/>
            <person name="Chen Y."/>
            <person name="Heitman J."/>
            <person name="Sun S."/>
            <person name="Springer D."/>
            <person name="Dromer F."/>
            <person name="Young S.K."/>
            <person name="Zeng Q."/>
            <person name="Gargeya S."/>
            <person name="Fitzgerald M."/>
            <person name="Abouelleil A."/>
            <person name="Alvarado L."/>
            <person name="Berlin A.M."/>
            <person name="Chapman S.B."/>
            <person name="Dewar J."/>
            <person name="Goldberg J."/>
            <person name="Griggs A."/>
            <person name="Gujja S."/>
            <person name="Hansen M."/>
            <person name="Howarth C."/>
            <person name="Imamovic A."/>
            <person name="Larimer J."/>
            <person name="McCowan C."/>
            <person name="Murphy C."/>
            <person name="Pearson M."/>
            <person name="Priest M."/>
            <person name="Roberts A."/>
            <person name="Saif S."/>
            <person name="Shea T."/>
            <person name="Sykes S."/>
            <person name="Wortman J."/>
            <person name="Nusbaum C."/>
            <person name="Birren B."/>
        </authorList>
    </citation>
    <scope>NUCLEOTIDE SEQUENCE [LARGE SCALE GENOMIC DNA]</scope>
    <source>
        <strain evidence="8 9">BCC8398</strain>
    </source>
</reference>
<dbReference type="GO" id="GO:0000981">
    <property type="term" value="F:DNA-binding transcription factor activity, RNA polymerase II-specific"/>
    <property type="evidence" value="ECO:0007669"/>
    <property type="project" value="InterPro"/>
</dbReference>
<dbReference type="Pfam" id="PF04082">
    <property type="entry name" value="Fungal_trans"/>
    <property type="match status" value="1"/>
</dbReference>
<feature type="region of interest" description="Disordered" evidence="6">
    <location>
        <begin position="760"/>
        <end position="808"/>
    </location>
</feature>
<dbReference type="GO" id="GO:0008270">
    <property type="term" value="F:zinc ion binding"/>
    <property type="evidence" value="ECO:0007669"/>
    <property type="project" value="InterPro"/>
</dbReference>
<dbReference type="InterPro" id="IPR050815">
    <property type="entry name" value="TF_fung"/>
</dbReference>
<dbReference type="GO" id="GO:0005634">
    <property type="term" value="C:nucleus"/>
    <property type="evidence" value="ECO:0007669"/>
    <property type="project" value="UniProtKB-SubCell"/>
</dbReference>
<feature type="compositionally biased region" description="Polar residues" evidence="6">
    <location>
        <begin position="167"/>
        <end position="177"/>
    </location>
</feature>
<sequence>MSPTPPYDDILDDETLAPLKRNHACLQCKKRKVKCDAIKPTCSPCLRSHAHAVRSAHRNGTAPPTLTCSYAEEGPLDASPPDESVPKKKKSVSSDKHSGSGPGSTGTAVGAGSKRQHTTQGTRESVDAEKEALKARIAELEARLSAMTPPSSIKDNEAPFDIDSSRRSSNAQTTSNAFIFGETRIPSTSFDSIGANGNKNSDSPTWDIPVIGTGVDMSNAAPLPDGLGGAADFAGLDDLFMVPIGWPKHLPLPFMLEHLVETFFNYVPQTPRMLHRGSLLARIKLPPTSPDFPFPGLLHAICASAANYTAWVNNLAPHLLEEAVQRHLNMGVDLVHIEDFGLAQAQAAHQAIDVFTSACIMGGGHHMLQVAQACLLVGDVYFAKGFPMKGWMMAAQPSRILSVLELGNRTSRRSFKEPMLAHPKNDQEREQRLITLWMAFVIDSGFAVNSGWAPSMQLKDTRCNLPTSASQWFRSDGNMEANTQYPESPDIFYSHPVEDSFVFVIKGSMLMSMAAQWLRDWQQRQRVPGDELQGLHTESFKTIMHRIEAFTSTIPTALKNIYRMVDNTSSTQPSGFDANLLSIHIIPNIAICLIHEPFLQWSPYDPATVVTQKAYDSVMSVLHLIPSNLDVTLILTPFLAFSLYTLGRFVVDFIHHAAQTGQYQMATKYTADLKTVQNLLERYGQRHALGNAMTHFLTNYLKANGRPLTGEEVCHFHDRRITYSAPAASPDVNLGPEAEAKYYAKLQKHFATDFGSGNTNGPILEELSPNSVQGSSTSASVTGSGSGSNTTPSITTPGKSNEPTPENTGMIWPSIGAGVTDQVKSSAQPSWSTWQDPSITPPILIQTHQQQVSESNLPSRAPSGTFHGLGTIPGDALDCFAQSASTMTIAPNGQVPLPDPLDSLTIESNGLPNVGGFEGLGWKFNVGTGVGN</sequence>
<dbReference type="STRING" id="1296120.A0A1B9H309"/>
<reference evidence="9" key="2">
    <citation type="submission" date="2013-12" db="EMBL/GenBank/DDBJ databases">
        <title>Evolution of pathogenesis and genome organization in the Tremellales.</title>
        <authorList>
            <person name="Cuomo C."/>
            <person name="Litvintseva A."/>
            <person name="Heitman J."/>
            <person name="Chen Y."/>
            <person name="Sun S."/>
            <person name="Springer D."/>
            <person name="Dromer F."/>
            <person name="Young S."/>
            <person name="Zeng Q."/>
            <person name="Chapman S."/>
            <person name="Gujja S."/>
            <person name="Saif S."/>
            <person name="Birren B."/>
        </authorList>
    </citation>
    <scope>NUCLEOTIDE SEQUENCE [LARGE SCALE GENOMIC DNA]</scope>
    <source>
        <strain evidence="9">BCC8398</strain>
    </source>
</reference>
<dbReference type="AlphaFoldDB" id="A0A1B9H309"/>
<dbReference type="InterPro" id="IPR007219">
    <property type="entry name" value="XnlR_reg_dom"/>
</dbReference>
<dbReference type="SMART" id="SM00066">
    <property type="entry name" value="GAL4"/>
    <property type="match status" value="1"/>
</dbReference>
<gene>
    <name evidence="8" type="ORF">I316_00776</name>
</gene>
<dbReference type="CDD" id="cd12148">
    <property type="entry name" value="fungal_TF_MHR"/>
    <property type="match status" value="1"/>
</dbReference>
<evidence type="ECO:0000313" key="9">
    <source>
        <dbReference type="Proteomes" id="UP000092666"/>
    </source>
</evidence>
<evidence type="ECO:0000259" key="7">
    <source>
        <dbReference type="PROSITE" id="PS50048"/>
    </source>
</evidence>
<dbReference type="PANTHER" id="PTHR47338:SF29">
    <property type="entry name" value="ZN(2)-C6 FUNGAL-TYPE DOMAIN-CONTAINING PROTEIN"/>
    <property type="match status" value="1"/>
</dbReference>
<evidence type="ECO:0000256" key="4">
    <source>
        <dbReference type="ARBA" id="ARBA00023163"/>
    </source>
</evidence>
<dbReference type="InterPro" id="IPR036864">
    <property type="entry name" value="Zn2-C6_fun-type_DNA-bd_sf"/>
</dbReference>
<feature type="region of interest" description="Disordered" evidence="6">
    <location>
        <begin position="50"/>
        <end position="129"/>
    </location>
</feature>
<keyword evidence="5" id="KW-0539">Nucleus</keyword>
<proteinExistence type="predicted"/>
<evidence type="ECO:0000313" key="8">
    <source>
        <dbReference type="EMBL" id="OCF37649.1"/>
    </source>
</evidence>
<dbReference type="CDD" id="cd00067">
    <property type="entry name" value="GAL4"/>
    <property type="match status" value="1"/>
</dbReference>
<evidence type="ECO:0000256" key="5">
    <source>
        <dbReference type="ARBA" id="ARBA00023242"/>
    </source>
</evidence>
<comment type="subcellular location">
    <subcellularLocation>
        <location evidence="1">Nucleus</location>
    </subcellularLocation>
</comment>
<feature type="compositionally biased region" description="Low complexity" evidence="6">
    <location>
        <begin position="770"/>
        <end position="798"/>
    </location>
</feature>
<dbReference type="Pfam" id="PF00172">
    <property type="entry name" value="Zn_clus"/>
    <property type="match status" value="1"/>
</dbReference>
<accession>A0A1B9H309</accession>
<dbReference type="InterPro" id="IPR001138">
    <property type="entry name" value="Zn2Cys6_DnaBD"/>
</dbReference>